<evidence type="ECO:0000313" key="2">
    <source>
        <dbReference type="EMBL" id="REK86524.1"/>
    </source>
</evidence>
<dbReference type="EMBL" id="QUAC01000245">
    <property type="protein sequence ID" value="REK86524.1"/>
    <property type="molecule type" value="Genomic_DNA"/>
</dbReference>
<proteinExistence type="predicted"/>
<organism evidence="2 3">
    <name type="scientific">Streptomyces inhibens</name>
    <dbReference type="NCBI Taxonomy" id="2293571"/>
    <lineage>
        <taxon>Bacteria</taxon>
        <taxon>Bacillati</taxon>
        <taxon>Actinomycetota</taxon>
        <taxon>Actinomycetes</taxon>
        <taxon>Kitasatosporales</taxon>
        <taxon>Streptomycetaceae</taxon>
        <taxon>Streptomyces</taxon>
    </lineage>
</organism>
<comment type="caution">
    <text evidence="2">The sequence shown here is derived from an EMBL/GenBank/DDBJ whole genome shotgun (WGS) entry which is preliminary data.</text>
</comment>
<dbReference type="Proteomes" id="UP000262477">
    <property type="component" value="Unassembled WGS sequence"/>
</dbReference>
<dbReference type="AlphaFoldDB" id="A0A371PVL3"/>
<reference evidence="2 3" key="1">
    <citation type="submission" date="2018-08" db="EMBL/GenBank/DDBJ databases">
        <title>Streptomyces NEAU-D10 sp. nov., a novel Actinomycete isolated from soil.</title>
        <authorList>
            <person name="Jin L."/>
        </authorList>
    </citation>
    <scope>NUCLEOTIDE SEQUENCE [LARGE SCALE GENOMIC DNA]</scope>
    <source>
        <strain evidence="2 3">NEAU-D10</strain>
    </source>
</reference>
<evidence type="ECO:0000313" key="3">
    <source>
        <dbReference type="Proteomes" id="UP000262477"/>
    </source>
</evidence>
<feature type="region of interest" description="Disordered" evidence="1">
    <location>
        <begin position="88"/>
        <end position="108"/>
    </location>
</feature>
<evidence type="ECO:0000256" key="1">
    <source>
        <dbReference type="SAM" id="MobiDB-lite"/>
    </source>
</evidence>
<protein>
    <submittedName>
        <fullName evidence="2">Uncharacterized protein</fullName>
    </submittedName>
</protein>
<dbReference type="OrthoDB" id="10001254at2"/>
<keyword evidence="3" id="KW-1185">Reference proteome</keyword>
<gene>
    <name evidence="2" type="ORF">DY245_31770</name>
</gene>
<sequence length="108" mass="12407">MTALSGPKWMTFKDDIELVACTYPDIVTLAGLSASSHLRFLPFTGNDRDLQRFIREVRVRAATGYTLEAADKRDPLLRWIEEEPRDRSLPFYPWRPASRPDPDQVSTP</sequence>
<accession>A0A371PVL3</accession>
<name>A0A371PVL3_STRIH</name>
<dbReference type="RefSeq" id="WP_128510646.1">
    <property type="nucleotide sequence ID" value="NZ_QUAC01000245.1"/>
</dbReference>